<evidence type="ECO:0000313" key="4">
    <source>
        <dbReference type="Proteomes" id="UP000000321"/>
    </source>
</evidence>
<dbReference type="SUPFAM" id="SSF51703">
    <property type="entry name" value="Cobalamin (vitamin B12)-dependent enzymes"/>
    <property type="match status" value="1"/>
</dbReference>
<feature type="domain" description="Methylmalonyl-CoA mutase alpha/beta chain catalytic" evidence="2">
    <location>
        <begin position="64"/>
        <end position="451"/>
    </location>
</feature>
<dbReference type="GO" id="GO:0031419">
    <property type="term" value="F:cobalamin binding"/>
    <property type="evidence" value="ECO:0007669"/>
    <property type="project" value="InterPro"/>
</dbReference>
<dbReference type="Pfam" id="PF01642">
    <property type="entry name" value="MM_CoA_mutase"/>
    <property type="match status" value="1"/>
</dbReference>
<name>Q1YKD1_AURMS</name>
<protein>
    <submittedName>
        <fullName evidence="3">Putative methylmalonyl-CoA mutase, beta subunit</fullName>
    </submittedName>
</protein>
<dbReference type="GO" id="GO:0004494">
    <property type="term" value="F:methylmalonyl-CoA mutase activity"/>
    <property type="evidence" value="ECO:0007669"/>
    <property type="project" value="TreeGrafter"/>
</dbReference>
<dbReference type="BioCyc" id="AURANTIMONAS:SI859A1_00712-MONOMER"/>
<dbReference type="PANTHER" id="PTHR48101:SF4">
    <property type="entry name" value="METHYLMALONYL-COA MUTASE, MITOCHONDRIAL"/>
    <property type="match status" value="1"/>
</dbReference>
<keyword evidence="4" id="KW-1185">Reference proteome</keyword>
<gene>
    <name evidence="3" type="ORF">SI859A1_00712</name>
</gene>
<dbReference type="Proteomes" id="UP000000321">
    <property type="component" value="Unassembled WGS sequence"/>
</dbReference>
<dbReference type="RefSeq" id="WP_009208587.1">
    <property type="nucleotide sequence ID" value="NZ_BBWP01000013.1"/>
</dbReference>
<dbReference type="GO" id="GO:0005737">
    <property type="term" value="C:cytoplasm"/>
    <property type="evidence" value="ECO:0007669"/>
    <property type="project" value="TreeGrafter"/>
</dbReference>
<evidence type="ECO:0000256" key="1">
    <source>
        <dbReference type="SAM" id="MobiDB-lite"/>
    </source>
</evidence>
<evidence type="ECO:0000313" key="3">
    <source>
        <dbReference type="EMBL" id="EAS50592.1"/>
    </source>
</evidence>
<organism evidence="3 4">
    <name type="scientific">Aurantimonas manganoxydans (strain ATCC BAA-1229 / DSM 21871 / SI85-9A1)</name>
    <dbReference type="NCBI Taxonomy" id="287752"/>
    <lineage>
        <taxon>Bacteria</taxon>
        <taxon>Pseudomonadati</taxon>
        <taxon>Pseudomonadota</taxon>
        <taxon>Alphaproteobacteria</taxon>
        <taxon>Hyphomicrobiales</taxon>
        <taxon>Aurantimonadaceae</taxon>
        <taxon>Aurantimonas</taxon>
    </lineage>
</organism>
<feature type="region of interest" description="Disordered" evidence="1">
    <location>
        <begin position="445"/>
        <end position="478"/>
    </location>
</feature>
<accession>Q1YKD1</accession>
<dbReference type="EMBL" id="AAPJ01000002">
    <property type="protein sequence ID" value="EAS50592.1"/>
    <property type="molecule type" value="Genomic_DNA"/>
</dbReference>
<dbReference type="PANTHER" id="PTHR48101">
    <property type="entry name" value="METHYLMALONYL-COA MUTASE, MITOCHONDRIAL-RELATED"/>
    <property type="match status" value="1"/>
</dbReference>
<dbReference type="CDD" id="cd03677">
    <property type="entry name" value="MM_CoA_mutase_beta"/>
    <property type="match status" value="1"/>
</dbReference>
<dbReference type="GO" id="GO:0019678">
    <property type="term" value="P:propionate metabolic process, methylmalonyl pathway"/>
    <property type="evidence" value="ECO:0007669"/>
    <property type="project" value="TreeGrafter"/>
</dbReference>
<reference evidence="3" key="1">
    <citation type="journal article" date="2008" name="Appl. Environ. Microbiol.">
        <title>Genomic insights into Mn(II) oxidation by the marine alphaproteobacterium Aurantimonas sp. strain SI85-9A1.</title>
        <authorList>
            <person name="Dick G.J."/>
            <person name="Podell S."/>
            <person name="Johnson H.A."/>
            <person name="Rivera-Espinoza Y."/>
            <person name="Bernier-Latmani R."/>
            <person name="McCarthy J.K."/>
            <person name="Torpey J.W."/>
            <person name="Clement B.G."/>
            <person name="Gaasterland T."/>
            <person name="Tebo B.M."/>
        </authorList>
    </citation>
    <scope>NUCLEOTIDE SEQUENCE [LARGE SCALE GENOMIC DNA]</scope>
    <source>
        <strain evidence="3">SI85-9A1</strain>
    </source>
</reference>
<dbReference type="OrthoDB" id="9762378at2"/>
<dbReference type="InterPro" id="IPR006099">
    <property type="entry name" value="MeMalonylCoA_mutase_a/b_cat"/>
</dbReference>
<dbReference type="HOGENOM" id="CLU_009523_6_2_5"/>
<dbReference type="InterPro" id="IPR016176">
    <property type="entry name" value="Cbl-dep_enz_cat"/>
</dbReference>
<dbReference type="Gene3D" id="3.20.20.240">
    <property type="entry name" value="Methylmalonyl-CoA mutase"/>
    <property type="match status" value="1"/>
</dbReference>
<sequence length="478" mass="50862">MTALTIEAIEFPEVDEAGWRARVEKGLKGRSFESLVTTAEDGFGYGPLYGRRTDAPLARATSGPWQIVQRIDDPDPARANQQALADLEGGANALSLVFAGSASSHGFGLPMETEAIARALDGVDLSMISLRIEPHLDARIAVDALRSLAKTRNQAFETLAIDLCLDAVGPFAISGSFPGAESAFRAHAGRATKGLRASGFTGRVAEADGRLYHDAGATAAQELGAVLATALYYLRAMTDAGLSVADAAAAIGFTLSVDQRQFEQTAKLRALRLLWAKLLESCGEEAPSATRIHVETSWRMMAAMDPHTNILRATIAAFAAGTGGADSLAVLPYTAPLGLPDRAARRLARNLQIILQEESFLALVADPAAGSGSIEALTDLTAEAAWDEFREIEAEGGIVASLKTGALQSRIMDARLERQRRLEDGKTVVIGASLYPLQSERDHTILAADRSDPAASDGEMRCEPLRPHRLSETSEASR</sequence>
<comment type="caution">
    <text evidence="3">The sequence shown here is derived from an EMBL/GenBank/DDBJ whole genome shotgun (WGS) entry which is preliminary data.</text>
</comment>
<proteinExistence type="predicted"/>
<evidence type="ECO:0000259" key="2">
    <source>
        <dbReference type="Pfam" id="PF01642"/>
    </source>
</evidence>
<dbReference type="AlphaFoldDB" id="Q1YKD1"/>